<reference evidence="2" key="1">
    <citation type="submission" date="2020-05" db="EMBL/GenBank/DDBJ databases">
        <authorList>
            <person name="Chiriac C."/>
            <person name="Salcher M."/>
            <person name="Ghai R."/>
            <person name="Kavagutti S V."/>
        </authorList>
    </citation>
    <scope>NUCLEOTIDE SEQUENCE</scope>
</reference>
<keyword evidence="1" id="KW-0812">Transmembrane</keyword>
<name>A0A6J7SEV9_9ZZZZ</name>
<feature type="transmembrane region" description="Helical" evidence="1">
    <location>
        <begin position="198"/>
        <end position="217"/>
    </location>
</feature>
<dbReference type="Pfam" id="PF11139">
    <property type="entry name" value="SfLAP"/>
    <property type="match status" value="1"/>
</dbReference>
<dbReference type="AlphaFoldDB" id="A0A6J7SEV9"/>
<proteinExistence type="predicted"/>
<keyword evidence="1" id="KW-1133">Transmembrane helix</keyword>
<gene>
    <name evidence="2" type="ORF">UFOPK4237_01009</name>
</gene>
<sequence length="221" mass="24179">METLLYVIPLGIGAACTPSLFALSILVTGQEQWRKRATALAAGSALAFSLFGLLIIFGFRKLPLPELDGSDWFGALIRLLAAAILAVSAVYLLIPHPALEKRVESRIQAYVQNSSLVMMFAVAFLLSIKDVSSFVMLVPALHDIAICPNFIEAGLALIVLYVLALSPVLAPIAVRLFFEKGSRDPMQRLYRFTMDHQFQIIGFVAVILSAYLAVTGWQQLP</sequence>
<evidence type="ECO:0000313" key="2">
    <source>
        <dbReference type="EMBL" id="CAB5039576.1"/>
    </source>
</evidence>
<feature type="transmembrane region" description="Helical" evidence="1">
    <location>
        <begin position="39"/>
        <end position="60"/>
    </location>
</feature>
<feature type="transmembrane region" description="Helical" evidence="1">
    <location>
        <begin position="153"/>
        <end position="178"/>
    </location>
</feature>
<feature type="transmembrane region" description="Helical" evidence="1">
    <location>
        <begin position="6"/>
        <end position="27"/>
    </location>
</feature>
<accession>A0A6J7SEV9</accession>
<keyword evidence="1" id="KW-0472">Membrane</keyword>
<evidence type="ECO:0000256" key="1">
    <source>
        <dbReference type="SAM" id="Phobius"/>
    </source>
</evidence>
<feature type="transmembrane region" description="Helical" evidence="1">
    <location>
        <begin position="72"/>
        <end position="94"/>
    </location>
</feature>
<feature type="transmembrane region" description="Helical" evidence="1">
    <location>
        <begin position="115"/>
        <end position="141"/>
    </location>
</feature>
<dbReference type="EMBL" id="CAFBPZ010000064">
    <property type="protein sequence ID" value="CAB5039576.1"/>
    <property type="molecule type" value="Genomic_DNA"/>
</dbReference>
<protein>
    <submittedName>
        <fullName evidence="2">Unannotated protein</fullName>
    </submittedName>
</protein>
<dbReference type="InterPro" id="IPR021315">
    <property type="entry name" value="Gap/Sap"/>
</dbReference>
<organism evidence="2">
    <name type="scientific">freshwater metagenome</name>
    <dbReference type="NCBI Taxonomy" id="449393"/>
    <lineage>
        <taxon>unclassified sequences</taxon>
        <taxon>metagenomes</taxon>
        <taxon>ecological metagenomes</taxon>
    </lineage>
</organism>